<keyword evidence="1" id="KW-0472">Membrane</keyword>
<evidence type="ECO:0000313" key="3">
    <source>
        <dbReference type="Proteomes" id="UP000295075"/>
    </source>
</evidence>
<accession>A0A4R4PK35</accession>
<dbReference type="RefSeq" id="WP_132412780.1">
    <property type="nucleotide sequence ID" value="NZ_SMKA01000190.1"/>
</dbReference>
<protein>
    <submittedName>
        <fullName evidence="2">Uncharacterized protein</fullName>
    </submittedName>
</protein>
<dbReference type="AlphaFoldDB" id="A0A4R4PK35"/>
<keyword evidence="1" id="KW-1133">Transmembrane helix</keyword>
<comment type="caution">
    <text evidence="2">The sequence shown here is derived from an EMBL/GenBank/DDBJ whole genome shotgun (WGS) entry which is preliminary data.</text>
</comment>
<sequence length="154" mass="16583">MTDPDLARQATDLTAGVDRLSQAVSALAVSQRRVKAAVVGIVVVLALVVALSIVVVFVAADTREATRRAEEANSLAARNAQAAKVTCESGNEARRVTRQMWTYVLDLTIRSTANLTAEQRRQAATFRAYLATVYADRDCDSPNPTPLPSPTPTR</sequence>
<dbReference type="Proteomes" id="UP000295075">
    <property type="component" value="Unassembled WGS sequence"/>
</dbReference>
<name>A0A4R4PK35_9ACTN</name>
<keyword evidence="3" id="KW-1185">Reference proteome</keyword>
<dbReference type="EMBL" id="SMKA01000190">
    <property type="protein sequence ID" value="TDC22451.1"/>
    <property type="molecule type" value="Genomic_DNA"/>
</dbReference>
<evidence type="ECO:0000313" key="2">
    <source>
        <dbReference type="EMBL" id="TDC22451.1"/>
    </source>
</evidence>
<dbReference type="OrthoDB" id="10013044at2"/>
<proteinExistence type="predicted"/>
<keyword evidence="1" id="KW-0812">Transmembrane</keyword>
<gene>
    <name evidence="2" type="ORF">E1261_30875</name>
</gene>
<feature type="transmembrane region" description="Helical" evidence="1">
    <location>
        <begin position="36"/>
        <end position="60"/>
    </location>
</feature>
<reference evidence="2 3" key="1">
    <citation type="submission" date="2019-03" db="EMBL/GenBank/DDBJ databases">
        <title>Draft genome sequences of novel Actinobacteria.</title>
        <authorList>
            <person name="Sahin N."/>
            <person name="Ay H."/>
            <person name="Saygin H."/>
        </authorList>
    </citation>
    <scope>NUCLEOTIDE SEQUENCE [LARGE SCALE GENOMIC DNA]</scope>
    <source>
        <strain evidence="2 3">JCM 30547</strain>
    </source>
</reference>
<organism evidence="2 3">
    <name type="scientific">Kribbella albertanoniae</name>
    <dbReference type="NCBI Taxonomy" id="1266829"/>
    <lineage>
        <taxon>Bacteria</taxon>
        <taxon>Bacillati</taxon>
        <taxon>Actinomycetota</taxon>
        <taxon>Actinomycetes</taxon>
        <taxon>Propionibacteriales</taxon>
        <taxon>Kribbellaceae</taxon>
        <taxon>Kribbella</taxon>
    </lineage>
</organism>
<evidence type="ECO:0000256" key="1">
    <source>
        <dbReference type="SAM" id="Phobius"/>
    </source>
</evidence>